<evidence type="ECO:0000313" key="3">
    <source>
        <dbReference type="Proteomes" id="UP001307889"/>
    </source>
</evidence>
<feature type="region of interest" description="Disordered" evidence="1">
    <location>
        <begin position="151"/>
        <end position="181"/>
    </location>
</feature>
<gene>
    <name evidence="2" type="ORF">NTJ_06280</name>
</gene>
<feature type="compositionally biased region" description="Polar residues" evidence="1">
    <location>
        <begin position="159"/>
        <end position="170"/>
    </location>
</feature>
<sequence>MSLSDIYPLFLEVLIKSKPNDSTIERYYEDEKARMLKKWQNGQVSGVFESQIATAHLKSLAGDFNQELSGLPLPLQDDPGNVDPASQSSSIQDQRSEDSDDTIPEDNRSAEELRRCLDAHIKLQVLLVTQRAIPVKTVQDFIEILDDRRDSDKMKTGDDSGNSTSHSTLSADHPRILNPRNPKTGSYSASLLKSINGATDVVSLTERCLDPLLEFVRKAIFRHPVRSYEQWEGSFLMKFCDSLAEWCEYPVCRRKVSQFVDETLLQLWPCDQMPDDFNLEFQLAILSSVNRHPDLCSSTLDKLVLQISKEITKLVKSSAEPFDWQISAVVHFLDFADLLFDHCQPEHKPNVKIRLPRRDLFISGDHLPQEFKQWNIASLCTTDEARLTDRLQWWHEHFSQLALTVVDSPDCPTMVYQRLLDGIGKIEILLHRSRSSPDCLPEHY</sequence>
<dbReference type="EMBL" id="AP028912">
    <property type="protein sequence ID" value="BES93471.1"/>
    <property type="molecule type" value="Genomic_DNA"/>
</dbReference>
<feature type="compositionally biased region" description="Polar residues" evidence="1">
    <location>
        <begin position="84"/>
        <end position="93"/>
    </location>
</feature>
<evidence type="ECO:0000256" key="1">
    <source>
        <dbReference type="SAM" id="MobiDB-lite"/>
    </source>
</evidence>
<dbReference type="Proteomes" id="UP001307889">
    <property type="component" value="Chromosome 4"/>
</dbReference>
<protein>
    <submittedName>
        <fullName evidence="2">Uncharacterized protein</fullName>
    </submittedName>
</protein>
<accession>A0ABN7AML7</accession>
<evidence type="ECO:0000313" key="2">
    <source>
        <dbReference type="EMBL" id="BES93471.1"/>
    </source>
</evidence>
<feature type="region of interest" description="Disordered" evidence="1">
    <location>
        <begin position="68"/>
        <end position="108"/>
    </location>
</feature>
<proteinExistence type="predicted"/>
<name>A0ABN7AML7_9HEMI</name>
<organism evidence="2 3">
    <name type="scientific">Nesidiocoris tenuis</name>
    <dbReference type="NCBI Taxonomy" id="355587"/>
    <lineage>
        <taxon>Eukaryota</taxon>
        <taxon>Metazoa</taxon>
        <taxon>Ecdysozoa</taxon>
        <taxon>Arthropoda</taxon>
        <taxon>Hexapoda</taxon>
        <taxon>Insecta</taxon>
        <taxon>Pterygota</taxon>
        <taxon>Neoptera</taxon>
        <taxon>Paraneoptera</taxon>
        <taxon>Hemiptera</taxon>
        <taxon>Heteroptera</taxon>
        <taxon>Panheteroptera</taxon>
        <taxon>Cimicomorpha</taxon>
        <taxon>Miridae</taxon>
        <taxon>Dicyphina</taxon>
        <taxon>Nesidiocoris</taxon>
    </lineage>
</organism>
<reference evidence="2 3" key="1">
    <citation type="submission" date="2023-09" db="EMBL/GenBank/DDBJ databases">
        <title>Nesidiocoris tenuis whole genome shotgun sequence.</title>
        <authorList>
            <person name="Shibata T."/>
            <person name="Shimoda M."/>
            <person name="Kobayashi T."/>
            <person name="Uehara T."/>
        </authorList>
    </citation>
    <scope>NUCLEOTIDE SEQUENCE [LARGE SCALE GENOMIC DNA]</scope>
    <source>
        <strain evidence="2 3">Japan</strain>
    </source>
</reference>
<keyword evidence="3" id="KW-1185">Reference proteome</keyword>